<gene>
    <name evidence="2" type="primary">traL</name>
    <name evidence="2" type="ORF">NOG11_10840</name>
</gene>
<keyword evidence="3" id="KW-1185">Reference proteome</keyword>
<dbReference type="EMBL" id="JANIBC010000009">
    <property type="protein sequence ID" value="MCQ8185886.1"/>
    <property type="molecule type" value="Genomic_DNA"/>
</dbReference>
<dbReference type="Pfam" id="PF07178">
    <property type="entry name" value="TraL"/>
    <property type="match status" value="1"/>
</dbReference>
<evidence type="ECO:0000256" key="1">
    <source>
        <dbReference type="SAM" id="Phobius"/>
    </source>
</evidence>
<feature type="transmembrane region" description="Helical" evidence="1">
    <location>
        <begin position="27"/>
        <end position="54"/>
    </location>
</feature>
<reference evidence="2" key="1">
    <citation type="submission" date="2022-07" db="EMBL/GenBank/DDBJ databases">
        <title>Parvularcula maris sp. nov., an algicidal bacterium isolated from seawater.</title>
        <authorList>
            <person name="Li F."/>
        </authorList>
    </citation>
    <scope>NUCLEOTIDE SEQUENCE</scope>
    <source>
        <strain evidence="2">BGMRC 0090</strain>
    </source>
</reference>
<keyword evidence="1" id="KW-0812">Transmembrane</keyword>
<protein>
    <submittedName>
        <fullName evidence="2">Type IV conjugative transfer system protein TraL</fullName>
    </submittedName>
</protein>
<keyword evidence="1" id="KW-0472">Membrane</keyword>
<dbReference type="AlphaFoldDB" id="A0A9X2LA23"/>
<accession>A0A9X2LA23</accession>
<dbReference type="NCBIfam" id="TIGR02762">
    <property type="entry name" value="TraL_TIGR"/>
    <property type="match status" value="1"/>
</dbReference>
<dbReference type="RefSeq" id="WP_256619783.1">
    <property type="nucleotide sequence ID" value="NZ_JANIBC010000009.1"/>
</dbReference>
<organism evidence="2 3">
    <name type="scientific">Parvularcula maris</name>
    <dbReference type="NCBI Taxonomy" id="2965077"/>
    <lineage>
        <taxon>Bacteria</taxon>
        <taxon>Pseudomonadati</taxon>
        <taxon>Pseudomonadota</taxon>
        <taxon>Alphaproteobacteria</taxon>
        <taxon>Parvularculales</taxon>
        <taxon>Parvularculaceae</taxon>
        <taxon>Parvularcula</taxon>
    </lineage>
</organism>
<dbReference type="GO" id="GO:0019867">
    <property type="term" value="C:outer membrane"/>
    <property type="evidence" value="ECO:0007669"/>
    <property type="project" value="InterPro"/>
</dbReference>
<name>A0A9X2LA23_9PROT</name>
<feature type="transmembrane region" description="Helical" evidence="1">
    <location>
        <begin position="66"/>
        <end position="85"/>
    </location>
</feature>
<dbReference type="Proteomes" id="UP001142610">
    <property type="component" value="Unassembled WGS sequence"/>
</dbReference>
<proteinExistence type="predicted"/>
<dbReference type="InterPro" id="IPR009838">
    <property type="entry name" value="T4SS_TraL"/>
</dbReference>
<evidence type="ECO:0000313" key="2">
    <source>
        <dbReference type="EMBL" id="MCQ8185886.1"/>
    </source>
</evidence>
<comment type="caution">
    <text evidence="2">The sequence shown here is derived from an EMBL/GenBank/DDBJ whole genome shotgun (WGS) entry which is preliminary data.</text>
</comment>
<keyword evidence="1" id="KW-1133">Transmembrane helix</keyword>
<evidence type="ECO:0000313" key="3">
    <source>
        <dbReference type="Proteomes" id="UP001142610"/>
    </source>
</evidence>
<sequence length="97" mass="10826">MAQADRYRIPSTLDDPEKLAFWTIDEFIILIGGFMIGILLSRFVEGIIAGFLGVNLIKRFKKGESLSVVRFAAYWALPSGLFALGRTLPSYKRELAG</sequence>